<reference evidence="2 3" key="1">
    <citation type="journal article" date="2008" name="Nature">
        <title>The genome of Laccaria bicolor provides insights into mycorrhizal symbiosis.</title>
        <authorList>
            <person name="Martin F."/>
            <person name="Aerts A."/>
            <person name="Ahren D."/>
            <person name="Brun A."/>
            <person name="Danchin E.G.J."/>
            <person name="Duchaussoy F."/>
            <person name="Gibon J."/>
            <person name="Kohler A."/>
            <person name="Lindquist E."/>
            <person name="Pereda V."/>
            <person name="Salamov A."/>
            <person name="Shapiro H.J."/>
            <person name="Wuyts J."/>
            <person name="Blaudez D."/>
            <person name="Buee M."/>
            <person name="Brokstein P."/>
            <person name="Canbaeck B."/>
            <person name="Cohen D."/>
            <person name="Courty P.E."/>
            <person name="Coutinho P.M."/>
            <person name="Delaruelle C."/>
            <person name="Detter J.C."/>
            <person name="Deveau A."/>
            <person name="DiFazio S."/>
            <person name="Duplessis S."/>
            <person name="Fraissinet-Tachet L."/>
            <person name="Lucic E."/>
            <person name="Frey-Klett P."/>
            <person name="Fourrey C."/>
            <person name="Feussner I."/>
            <person name="Gay G."/>
            <person name="Grimwood J."/>
            <person name="Hoegger P.J."/>
            <person name="Jain P."/>
            <person name="Kilaru S."/>
            <person name="Labbe J."/>
            <person name="Lin Y.C."/>
            <person name="Legue V."/>
            <person name="Le Tacon F."/>
            <person name="Marmeisse R."/>
            <person name="Melayah D."/>
            <person name="Montanini B."/>
            <person name="Muratet M."/>
            <person name="Nehls U."/>
            <person name="Niculita-Hirzel H."/>
            <person name="Oudot-Le Secq M.P."/>
            <person name="Peter M."/>
            <person name="Quesneville H."/>
            <person name="Rajashekar B."/>
            <person name="Reich M."/>
            <person name="Rouhier N."/>
            <person name="Schmutz J."/>
            <person name="Yin T."/>
            <person name="Chalot M."/>
            <person name="Henrissat B."/>
            <person name="Kuees U."/>
            <person name="Lucas S."/>
            <person name="Van de Peer Y."/>
            <person name="Podila G.K."/>
            <person name="Polle A."/>
            <person name="Pukkila P.J."/>
            <person name="Richardson P.M."/>
            <person name="Rouze P."/>
            <person name="Sanders I.R."/>
            <person name="Stajich J.E."/>
            <person name="Tunlid A."/>
            <person name="Tuskan G."/>
            <person name="Grigoriev I.V."/>
        </authorList>
    </citation>
    <scope>NUCLEOTIDE SEQUENCE [LARGE SCALE GENOMIC DNA]</scope>
    <source>
        <strain evidence="3">S238N-H82 / ATCC MYA-4686</strain>
    </source>
</reference>
<dbReference type="HOGENOM" id="CLU_2705231_0_0_1"/>
<accession>B0D8R1</accession>
<evidence type="ECO:0000313" key="3">
    <source>
        <dbReference type="Proteomes" id="UP000001194"/>
    </source>
</evidence>
<keyword evidence="3" id="KW-1185">Reference proteome</keyword>
<evidence type="ECO:0000256" key="1">
    <source>
        <dbReference type="SAM" id="MobiDB-lite"/>
    </source>
</evidence>
<dbReference type="GeneID" id="6076162"/>
<dbReference type="Proteomes" id="UP000001194">
    <property type="component" value="Unassembled WGS sequence"/>
</dbReference>
<proteinExistence type="predicted"/>
<protein>
    <submittedName>
        <fullName evidence="2">Predicted protein</fullName>
    </submittedName>
</protein>
<sequence>MSNKSRAPGYALGIKRLPDRKVVSIISKANWKSLQLEHRCKPRLEMRKSVMEMQSMQKTKQKKSSSKVHRKKG</sequence>
<dbReference type="InParanoid" id="B0D8R1"/>
<name>B0D8R1_LACBS</name>
<dbReference type="EMBL" id="DS547100">
    <property type="protein sequence ID" value="EDR08888.1"/>
    <property type="molecule type" value="Genomic_DNA"/>
</dbReference>
<dbReference type="RefSeq" id="XP_001880201.1">
    <property type="nucleotide sequence ID" value="XM_001880166.1"/>
</dbReference>
<feature type="compositionally biased region" description="Basic residues" evidence="1">
    <location>
        <begin position="59"/>
        <end position="73"/>
    </location>
</feature>
<dbReference type="KEGG" id="lbc:LACBIDRAFT_296411"/>
<evidence type="ECO:0000313" key="2">
    <source>
        <dbReference type="EMBL" id="EDR08888.1"/>
    </source>
</evidence>
<feature type="region of interest" description="Disordered" evidence="1">
    <location>
        <begin position="51"/>
        <end position="73"/>
    </location>
</feature>
<organism evidence="3">
    <name type="scientific">Laccaria bicolor (strain S238N-H82 / ATCC MYA-4686)</name>
    <name type="common">Bicoloured deceiver</name>
    <name type="synonym">Laccaria laccata var. bicolor</name>
    <dbReference type="NCBI Taxonomy" id="486041"/>
    <lineage>
        <taxon>Eukaryota</taxon>
        <taxon>Fungi</taxon>
        <taxon>Dikarya</taxon>
        <taxon>Basidiomycota</taxon>
        <taxon>Agaricomycotina</taxon>
        <taxon>Agaricomycetes</taxon>
        <taxon>Agaricomycetidae</taxon>
        <taxon>Agaricales</taxon>
        <taxon>Agaricineae</taxon>
        <taxon>Hydnangiaceae</taxon>
        <taxon>Laccaria</taxon>
    </lineage>
</organism>
<gene>
    <name evidence="2" type="ORF">LACBIDRAFT_296411</name>
</gene>
<dbReference type="AlphaFoldDB" id="B0D8R1"/>